<keyword evidence="3" id="KW-0378">Hydrolase</keyword>
<dbReference type="EMBL" id="JAZGQK010000038">
    <property type="protein sequence ID" value="MEE6263491.1"/>
    <property type="molecule type" value="Genomic_DNA"/>
</dbReference>
<proteinExistence type="predicted"/>
<name>A0ABU7S412_9ACTN</name>
<evidence type="ECO:0000259" key="2">
    <source>
        <dbReference type="Pfam" id="PF19291"/>
    </source>
</evidence>
<feature type="domain" description="Trehalase-like N-terminal" evidence="2">
    <location>
        <begin position="3"/>
        <end position="158"/>
    </location>
</feature>
<dbReference type="PANTHER" id="PTHR31616:SF10">
    <property type="entry name" value="TREHALASE"/>
    <property type="match status" value="1"/>
</dbReference>
<dbReference type="InterPro" id="IPR045582">
    <property type="entry name" value="Trehalase-like_N"/>
</dbReference>
<accession>A0ABU7S412</accession>
<feature type="domain" description="GH15-like" evidence="1">
    <location>
        <begin position="227"/>
        <end position="584"/>
    </location>
</feature>
<evidence type="ECO:0000313" key="3">
    <source>
        <dbReference type="EMBL" id="MEE6263491.1"/>
    </source>
</evidence>
<protein>
    <submittedName>
        <fullName evidence="3">Glycoside hydrolase family 15 protein</fullName>
    </submittedName>
</protein>
<dbReference type="RefSeq" id="WP_331218390.1">
    <property type="nucleotide sequence ID" value="NZ_JAZGQK010000038.1"/>
</dbReference>
<dbReference type="InterPro" id="IPR008928">
    <property type="entry name" value="6-hairpin_glycosidase_sf"/>
</dbReference>
<dbReference type="InterPro" id="IPR012341">
    <property type="entry name" value="6hp_glycosidase-like_sf"/>
</dbReference>
<dbReference type="SUPFAM" id="SSF48208">
    <property type="entry name" value="Six-hairpin glycosidases"/>
    <property type="match status" value="1"/>
</dbReference>
<dbReference type="PANTHER" id="PTHR31616">
    <property type="entry name" value="TREHALASE"/>
    <property type="match status" value="1"/>
</dbReference>
<dbReference type="Gene3D" id="1.50.10.10">
    <property type="match status" value="1"/>
</dbReference>
<dbReference type="Proteomes" id="UP001332243">
    <property type="component" value="Unassembled WGS sequence"/>
</dbReference>
<dbReference type="GO" id="GO:0016787">
    <property type="term" value="F:hydrolase activity"/>
    <property type="evidence" value="ECO:0007669"/>
    <property type="project" value="UniProtKB-KW"/>
</dbReference>
<dbReference type="Pfam" id="PF00723">
    <property type="entry name" value="Glyco_hydro_15"/>
    <property type="match status" value="1"/>
</dbReference>
<dbReference type="Pfam" id="PF19291">
    <property type="entry name" value="TREH_N"/>
    <property type="match status" value="1"/>
</dbReference>
<dbReference type="InterPro" id="IPR011613">
    <property type="entry name" value="GH15-like"/>
</dbReference>
<evidence type="ECO:0000259" key="1">
    <source>
        <dbReference type="Pfam" id="PF00723"/>
    </source>
</evidence>
<comment type="caution">
    <text evidence="3">The sequence shown here is derived from an EMBL/GenBank/DDBJ whole genome shotgun (WGS) entry which is preliminary data.</text>
</comment>
<organism evidence="3 4">
    <name type="scientific">Plantactinospora sonchi</name>
    <dbReference type="NCBI Taxonomy" id="1544735"/>
    <lineage>
        <taxon>Bacteria</taxon>
        <taxon>Bacillati</taxon>
        <taxon>Actinomycetota</taxon>
        <taxon>Actinomycetes</taxon>
        <taxon>Micromonosporales</taxon>
        <taxon>Micromonosporaceae</taxon>
        <taxon>Plantactinospora</taxon>
    </lineage>
</organism>
<reference evidence="3 4" key="1">
    <citation type="submission" date="2024-01" db="EMBL/GenBank/DDBJ databases">
        <title>Genome insights into Plantactinospora sonchi sp. nov.</title>
        <authorList>
            <person name="Wang L."/>
        </authorList>
    </citation>
    <scope>NUCLEOTIDE SEQUENCE [LARGE SCALE GENOMIC DNA]</scope>
    <source>
        <strain evidence="3 4">NEAU-QY2</strain>
    </source>
</reference>
<keyword evidence="4" id="KW-1185">Reference proteome</keyword>
<gene>
    <name evidence="3" type="ORF">V1633_33940</name>
</gene>
<evidence type="ECO:0000313" key="4">
    <source>
        <dbReference type="Proteomes" id="UP001332243"/>
    </source>
</evidence>
<sequence>MCASRIDEYGLLADGRSGALVSRDGSVDWWCPARFDGPSVFARLLDNDTGGHWYIRPAGDFDVERRYLDETLVLRTVFTTGDGSVAVTDGLALDAEARGHDVGRYPPGLLLREVQGLSGSVPMVMSYAPRFEYGRVRAHLLRHGETILARATGTTLGMTASVQVECRDVDASATFTVEAGQRETFSLSYSPTYHQPEPVAADVSAALADTVEAWHSWTGQHAYPGLYGSLVRHSAMVLQGLTYQLSGAVVAAATTSVPVTPEGGQSYDYRYVWLRDFNLTLRALSIAACPNEAARLFQWMAEAIGVVGLEPIPIMVGVEGERDLSERRIDVLDGYVEAGPVLLGNDAWTQQQHDILGQIVDAAWLLRKSLDPMPDDVRRLLRDITEQAAQTWREPDAGVWEIRERVRHNLTSKVSCWLALDRAVRFGSVLGGPAELRRWAAIRDEIRTAVLRQGWNDRVGAYTGAFDSDQLDASVLSLPLIGFIPADDPRMLATVERIERELTVDGLVRRWPGEPAGFVICSFWLSQCHALAGNLDRAVDLFEGIVSRTNDLGLFAEQIDPGTGRQVGNFPQAFSHIGLISAAWRLTTAQVETYSPNRGATS</sequence>